<name>A0ABR4H7M5_9EURO</name>
<evidence type="ECO:0000313" key="3">
    <source>
        <dbReference type="Proteomes" id="UP001610334"/>
    </source>
</evidence>
<gene>
    <name evidence="2" type="ORF">BJX63DRAFT_399285</name>
</gene>
<proteinExistence type="predicted"/>
<comment type="caution">
    <text evidence="2">The sequence shown here is derived from an EMBL/GenBank/DDBJ whole genome shotgun (WGS) entry which is preliminary data.</text>
</comment>
<dbReference type="EMBL" id="JBFXLT010000058">
    <property type="protein sequence ID" value="KAL2811450.1"/>
    <property type="molecule type" value="Genomic_DNA"/>
</dbReference>
<evidence type="ECO:0000259" key="1">
    <source>
        <dbReference type="Pfam" id="PF24494"/>
    </source>
</evidence>
<evidence type="ECO:0000313" key="2">
    <source>
        <dbReference type="EMBL" id="KAL2811450.1"/>
    </source>
</evidence>
<sequence length="174" mass="20346">MESLRVDQQLLPHRFYRIQYDGCGTVLNEMGLWSISMDTLDTAANIVSAIQHQLDWYNRRPTPFISVFEDKERAENWALSLRNDNIVMAEVDTSLLENVVAFPLERARQLLNADISRHPQHNSEWLVLHHISAAAIRRWIGRDTMETDRDIRQEREEGEYMVSVIPKVKELDIC</sequence>
<dbReference type="Proteomes" id="UP001610334">
    <property type="component" value="Unassembled WGS sequence"/>
</dbReference>
<dbReference type="PANTHER" id="PTHR40781">
    <property type="match status" value="1"/>
</dbReference>
<dbReference type="Pfam" id="PF24494">
    <property type="entry name" value="DUF7587"/>
    <property type="match status" value="1"/>
</dbReference>
<dbReference type="InterPro" id="IPR056009">
    <property type="entry name" value="DUF7587"/>
</dbReference>
<accession>A0ABR4H7M5</accession>
<feature type="domain" description="DUF7587" evidence="1">
    <location>
        <begin position="11"/>
        <end position="136"/>
    </location>
</feature>
<organism evidence="2 3">
    <name type="scientific">Aspergillus granulosus</name>
    <dbReference type="NCBI Taxonomy" id="176169"/>
    <lineage>
        <taxon>Eukaryota</taxon>
        <taxon>Fungi</taxon>
        <taxon>Dikarya</taxon>
        <taxon>Ascomycota</taxon>
        <taxon>Pezizomycotina</taxon>
        <taxon>Eurotiomycetes</taxon>
        <taxon>Eurotiomycetidae</taxon>
        <taxon>Eurotiales</taxon>
        <taxon>Aspergillaceae</taxon>
        <taxon>Aspergillus</taxon>
        <taxon>Aspergillus subgen. Nidulantes</taxon>
    </lineage>
</organism>
<keyword evidence="3" id="KW-1185">Reference proteome</keyword>
<reference evidence="2 3" key="1">
    <citation type="submission" date="2024-07" db="EMBL/GenBank/DDBJ databases">
        <title>Section-level genome sequencing and comparative genomics of Aspergillus sections Usti and Cavernicolus.</title>
        <authorList>
            <consortium name="Lawrence Berkeley National Laboratory"/>
            <person name="Nybo J.L."/>
            <person name="Vesth T.C."/>
            <person name="Theobald S."/>
            <person name="Frisvad J.C."/>
            <person name="Larsen T.O."/>
            <person name="Kjaerboelling I."/>
            <person name="Rothschild-Mancinelli K."/>
            <person name="Lyhne E.K."/>
            <person name="Kogle M.E."/>
            <person name="Barry K."/>
            <person name="Clum A."/>
            <person name="Na H."/>
            <person name="Ledsgaard L."/>
            <person name="Lin J."/>
            <person name="Lipzen A."/>
            <person name="Kuo A."/>
            <person name="Riley R."/>
            <person name="Mondo S."/>
            <person name="Labutti K."/>
            <person name="Haridas S."/>
            <person name="Pangalinan J."/>
            <person name="Salamov A.A."/>
            <person name="Simmons B.A."/>
            <person name="Magnuson J.K."/>
            <person name="Chen J."/>
            <person name="Drula E."/>
            <person name="Henrissat B."/>
            <person name="Wiebenga A."/>
            <person name="Lubbers R.J."/>
            <person name="Gomes A.C."/>
            <person name="Makela M.R."/>
            <person name="Stajich J."/>
            <person name="Grigoriev I.V."/>
            <person name="Mortensen U.H."/>
            <person name="De Vries R.P."/>
            <person name="Baker S.E."/>
            <person name="Andersen M.R."/>
        </authorList>
    </citation>
    <scope>NUCLEOTIDE SEQUENCE [LARGE SCALE GENOMIC DNA]</scope>
    <source>
        <strain evidence="2 3">CBS 588.65</strain>
    </source>
</reference>
<protein>
    <recommendedName>
        <fullName evidence="1">DUF7587 domain-containing protein</fullName>
    </recommendedName>
</protein>
<dbReference type="PANTHER" id="PTHR40781:SF1">
    <property type="match status" value="1"/>
</dbReference>